<dbReference type="AlphaFoldDB" id="A0AA41PY65"/>
<sequence length="60" mass="6262">MTNTFRATVGLALAAAALLAAPVAAHAEVTTDRTASTATKGQYFPEVWLFELDAVDVPAK</sequence>
<evidence type="ECO:0000313" key="2">
    <source>
        <dbReference type="EMBL" id="MCF2526989.1"/>
    </source>
</evidence>
<proteinExistence type="predicted"/>
<feature type="chain" id="PRO_5041199840" evidence="1">
    <location>
        <begin position="28"/>
        <end position="60"/>
    </location>
</feature>
<accession>A0AA41PY65</accession>
<feature type="signal peptide" evidence="1">
    <location>
        <begin position="1"/>
        <end position="27"/>
    </location>
</feature>
<keyword evidence="1" id="KW-0732">Signal</keyword>
<dbReference type="EMBL" id="JAKFHA010000003">
    <property type="protein sequence ID" value="MCF2526989.1"/>
    <property type="molecule type" value="Genomic_DNA"/>
</dbReference>
<evidence type="ECO:0000313" key="3">
    <source>
        <dbReference type="Proteomes" id="UP001165378"/>
    </source>
</evidence>
<organism evidence="2 3">
    <name type="scientific">Yinghuangia soli</name>
    <dbReference type="NCBI Taxonomy" id="2908204"/>
    <lineage>
        <taxon>Bacteria</taxon>
        <taxon>Bacillati</taxon>
        <taxon>Actinomycetota</taxon>
        <taxon>Actinomycetes</taxon>
        <taxon>Kitasatosporales</taxon>
        <taxon>Streptomycetaceae</taxon>
        <taxon>Yinghuangia</taxon>
    </lineage>
</organism>
<keyword evidence="3" id="KW-1185">Reference proteome</keyword>
<dbReference type="Proteomes" id="UP001165378">
    <property type="component" value="Unassembled WGS sequence"/>
</dbReference>
<protein>
    <submittedName>
        <fullName evidence="2">Uncharacterized protein</fullName>
    </submittedName>
</protein>
<dbReference type="RefSeq" id="WP_235051144.1">
    <property type="nucleotide sequence ID" value="NZ_JAKFHA010000003.1"/>
</dbReference>
<reference evidence="2" key="1">
    <citation type="submission" date="2022-01" db="EMBL/GenBank/DDBJ databases">
        <title>Genome-Based Taxonomic Classification of the Phylum Actinobacteria.</title>
        <authorList>
            <person name="Gao Y."/>
        </authorList>
    </citation>
    <scope>NUCLEOTIDE SEQUENCE</scope>
    <source>
        <strain evidence="2">KLBMP 8922</strain>
    </source>
</reference>
<gene>
    <name evidence="2" type="ORF">LZ495_07130</name>
</gene>
<evidence type="ECO:0000256" key="1">
    <source>
        <dbReference type="SAM" id="SignalP"/>
    </source>
</evidence>
<name>A0AA41PY65_9ACTN</name>
<comment type="caution">
    <text evidence="2">The sequence shown here is derived from an EMBL/GenBank/DDBJ whole genome shotgun (WGS) entry which is preliminary data.</text>
</comment>